<dbReference type="AlphaFoldDB" id="A0A8D8M053"/>
<keyword evidence="1" id="KW-0472">Membrane</keyword>
<keyword evidence="1" id="KW-1133">Transmembrane helix</keyword>
<keyword evidence="1" id="KW-0812">Transmembrane</keyword>
<evidence type="ECO:0000256" key="1">
    <source>
        <dbReference type="SAM" id="Phobius"/>
    </source>
</evidence>
<organism evidence="2">
    <name type="scientific">Cacopsylla melanoneura</name>
    <dbReference type="NCBI Taxonomy" id="428564"/>
    <lineage>
        <taxon>Eukaryota</taxon>
        <taxon>Metazoa</taxon>
        <taxon>Ecdysozoa</taxon>
        <taxon>Arthropoda</taxon>
        <taxon>Hexapoda</taxon>
        <taxon>Insecta</taxon>
        <taxon>Pterygota</taxon>
        <taxon>Neoptera</taxon>
        <taxon>Paraneoptera</taxon>
        <taxon>Hemiptera</taxon>
        <taxon>Sternorrhyncha</taxon>
        <taxon>Psylloidea</taxon>
        <taxon>Psyllidae</taxon>
        <taxon>Psyllinae</taxon>
        <taxon>Cacopsylla</taxon>
    </lineage>
</organism>
<protein>
    <submittedName>
        <fullName evidence="2">Uncharacterized protein</fullName>
    </submittedName>
</protein>
<feature type="transmembrane region" description="Helical" evidence="1">
    <location>
        <begin position="90"/>
        <end position="110"/>
    </location>
</feature>
<dbReference type="EMBL" id="HBUF01045669">
    <property type="protein sequence ID" value="CAG6619545.1"/>
    <property type="molecule type" value="Transcribed_RNA"/>
</dbReference>
<accession>A0A8D8M053</accession>
<name>A0A8D8M053_9HEMI</name>
<feature type="transmembrane region" description="Helical" evidence="1">
    <location>
        <begin position="31"/>
        <end position="54"/>
    </location>
</feature>
<evidence type="ECO:0000313" key="2">
    <source>
        <dbReference type="EMBL" id="CAG6619545.1"/>
    </source>
</evidence>
<proteinExistence type="predicted"/>
<sequence>MYLFKVRTSQSIIYCIDIPEPLRFQEKMASFYSLVKILFLLTPHCLYSLFYGTFLKKLNRNLSYVEFKQEVFVHWLASCKLNITYDNLEYSLVGLKFIAAVEISITILIIKTDLDIMMNSQNLHSKNRAWS</sequence>
<reference evidence="2" key="1">
    <citation type="submission" date="2021-05" db="EMBL/GenBank/DDBJ databases">
        <authorList>
            <person name="Alioto T."/>
            <person name="Alioto T."/>
            <person name="Gomez Garrido J."/>
        </authorList>
    </citation>
    <scope>NUCLEOTIDE SEQUENCE</scope>
</reference>